<accession>A0ABQ1Z3B4</accession>
<sequence length="216" mass="24027">MKKKLAIILFASLMFVSGVSAASLWGTYKGNEIVRVLFNGNVVRYKDVPAISLNGRVMIPVSMLKDVGVSYTWDQINKTIILTSSTGQTQTYYPPVTSTPQQPVINNNVSIKSSELKLYSNDGKTFLGTLSTNTYDLDSIFNKYGTYGSSYSLNSITNNYGTYGSDYSIESAYNKYATKPPILTYKGETIFYVTMNKNIKNSITPQQLYDFATSLE</sequence>
<comment type="caution">
    <text evidence="2">The sequence shown here is derived from an EMBL/GenBank/DDBJ whole genome shotgun (WGS) entry which is preliminary data.</text>
</comment>
<dbReference type="EMBL" id="BMFU01000001">
    <property type="protein sequence ID" value="GGH46258.1"/>
    <property type="molecule type" value="Genomic_DNA"/>
</dbReference>
<evidence type="ECO:0000256" key="1">
    <source>
        <dbReference type="SAM" id="SignalP"/>
    </source>
</evidence>
<evidence type="ECO:0000313" key="2">
    <source>
        <dbReference type="EMBL" id="GGH46258.1"/>
    </source>
</evidence>
<proteinExistence type="predicted"/>
<reference evidence="3" key="1">
    <citation type="journal article" date="2019" name="Int. J. Syst. Evol. Microbiol.">
        <title>The Global Catalogue of Microorganisms (GCM) 10K type strain sequencing project: providing services to taxonomists for standard genome sequencing and annotation.</title>
        <authorList>
            <consortium name="The Broad Institute Genomics Platform"/>
            <consortium name="The Broad Institute Genome Sequencing Center for Infectious Disease"/>
            <person name="Wu L."/>
            <person name="Ma J."/>
        </authorList>
    </citation>
    <scope>NUCLEOTIDE SEQUENCE [LARGE SCALE GENOMIC DNA]</scope>
    <source>
        <strain evidence="3">CGMCC 1.12770</strain>
    </source>
</reference>
<keyword evidence="3" id="KW-1185">Reference proteome</keyword>
<organism evidence="2 3">
    <name type="scientific">Paenibacillus silvae</name>
    <dbReference type="NCBI Taxonomy" id="1325358"/>
    <lineage>
        <taxon>Bacteria</taxon>
        <taxon>Bacillati</taxon>
        <taxon>Bacillota</taxon>
        <taxon>Bacilli</taxon>
        <taxon>Bacillales</taxon>
        <taxon>Paenibacillaceae</taxon>
        <taxon>Paenibacillus</taxon>
    </lineage>
</organism>
<protein>
    <recommendedName>
        <fullName evidence="4">Copper amine oxidase-like N-terminal domain-containing protein</fullName>
    </recommendedName>
</protein>
<gene>
    <name evidence="2" type="ORF">GCM10008014_08810</name>
</gene>
<feature type="signal peptide" evidence="1">
    <location>
        <begin position="1"/>
        <end position="21"/>
    </location>
</feature>
<evidence type="ECO:0008006" key="4">
    <source>
        <dbReference type="Google" id="ProtNLM"/>
    </source>
</evidence>
<keyword evidence="1" id="KW-0732">Signal</keyword>
<dbReference type="RefSeq" id="WP_188591369.1">
    <property type="nucleotide sequence ID" value="NZ_BMFU01000001.1"/>
</dbReference>
<name>A0ABQ1Z3B4_9BACL</name>
<evidence type="ECO:0000313" key="3">
    <source>
        <dbReference type="Proteomes" id="UP000652153"/>
    </source>
</evidence>
<feature type="chain" id="PRO_5045792332" description="Copper amine oxidase-like N-terminal domain-containing protein" evidence="1">
    <location>
        <begin position="22"/>
        <end position="216"/>
    </location>
</feature>
<dbReference type="Proteomes" id="UP000652153">
    <property type="component" value="Unassembled WGS sequence"/>
</dbReference>